<dbReference type="GO" id="GO:0030855">
    <property type="term" value="P:epithelial cell differentiation"/>
    <property type="evidence" value="ECO:0007669"/>
    <property type="project" value="UniProtKB-ARBA"/>
</dbReference>
<comment type="subcellular location">
    <subcellularLocation>
        <location evidence="1">Cell membrane</location>
        <topology evidence="1">Single-pass type I membrane protein</topology>
    </subcellularLocation>
</comment>
<dbReference type="Gene3D" id="2.60.40.60">
    <property type="entry name" value="Cadherins"/>
    <property type="match status" value="1"/>
</dbReference>
<evidence type="ECO:0000256" key="4">
    <source>
        <dbReference type="ARBA" id="ARBA00022729"/>
    </source>
</evidence>
<keyword evidence="2" id="KW-0245">EGF-like domain</keyword>
<dbReference type="GO" id="GO:0007155">
    <property type="term" value="P:cell adhesion"/>
    <property type="evidence" value="ECO:0007669"/>
    <property type="project" value="UniProtKB-KW"/>
</dbReference>
<comment type="caution">
    <text evidence="15">The sequence shown here is derived from an EMBL/GenBank/DDBJ whole genome shotgun (WGS) entry which is preliminary data.</text>
</comment>
<dbReference type="InterPro" id="IPR002126">
    <property type="entry name" value="Cadherin-like_dom"/>
</dbReference>
<dbReference type="AlphaFoldDB" id="A0ABD2MHN4"/>
<feature type="non-terminal residue" evidence="15">
    <location>
        <position position="92"/>
    </location>
</feature>
<dbReference type="GO" id="GO:0001736">
    <property type="term" value="P:establishment of planar polarity"/>
    <property type="evidence" value="ECO:0007669"/>
    <property type="project" value="UniProtKB-ARBA"/>
</dbReference>
<keyword evidence="16" id="KW-1185">Reference proteome</keyword>
<evidence type="ECO:0000256" key="8">
    <source>
        <dbReference type="ARBA" id="ARBA00022989"/>
    </source>
</evidence>
<sequence>PPSFKDLPMHYSVSEDLGPGESVATVKADDPDTIGELKYSVIKGNDGHFAINEETGVLQLLEALDREMKDVYKLTVRAGDGNQFTDTTLTIE</sequence>
<evidence type="ECO:0000313" key="15">
    <source>
        <dbReference type="EMBL" id="KAL3265832.1"/>
    </source>
</evidence>
<keyword evidence="10" id="KW-1015">Disulfide bond</keyword>
<dbReference type="GO" id="GO:0008104">
    <property type="term" value="P:intracellular protein localization"/>
    <property type="evidence" value="ECO:0007669"/>
    <property type="project" value="UniProtKB-ARBA"/>
</dbReference>
<evidence type="ECO:0000256" key="2">
    <source>
        <dbReference type="ARBA" id="ARBA00022536"/>
    </source>
</evidence>
<evidence type="ECO:0000256" key="10">
    <source>
        <dbReference type="ARBA" id="ARBA00023157"/>
    </source>
</evidence>
<keyword evidence="11" id="KW-0325">Glycoprotein</keyword>
<keyword evidence="8" id="KW-1133">Transmembrane helix</keyword>
<dbReference type="PANTHER" id="PTHR24027:SF438">
    <property type="entry name" value="CADHERIN 23"/>
    <property type="match status" value="1"/>
</dbReference>
<protein>
    <recommendedName>
        <fullName evidence="14">Cadherin domain-containing protein</fullName>
    </recommendedName>
</protein>
<keyword evidence="9" id="KW-0472">Membrane</keyword>
<dbReference type="Proteomes" id="UP001516400">
    <property type="component" value="Unassembled WGS sequence"/>
</dbReference>
<dbReference type="PRINTS" id="PR00205">
    <property type="entry name" value="CADHERIN"/>
</dbReference>
<organism evidence="15 16">
    <name type="scientific">Cryptolaemus montrouzieri</name>
    <dbReference type="NCBI Taxonomy" id="559131"/>
    <lineage>
        <taxon>Eukaryota</taxon>
        <taxon>Metazoa</taxon>
        <taxon>Ecdysozoa</taxon>
        <taxon>Arthropoda</taxon>
        <taxon>Hexapoda</taxon>
        <taxon>Insecta</taxon>
        <taxon>Pterygota</taxon>
        <taxon>Neoptera</taxon>
        <taxon>Endopterygota</taxon>
        <taxon>Coleoptera</taxon>
        <taxon>Polyphaga</taxon>
        <taxon>Cucujiformia</taxon>
        <taxon>Coccinelloidea</taxon>
        <taxon>Coccinellidae</taxon>
        <taxon>Scymninae</taxon>
        <taxon>Scymnini</taxon>
        <taxon>Cryptolaemus</taxon>
    </lineage>
</organism>
<name>A0ABD2MHN4_9CUCU</name>
<dbReference type="GO" id="GO:0005509">
    <property type="term" value="F:calcium ion binding"/>
    <property type="evidence" value="ECO:0007669"/>
    <property type="project" value="UniProtKB-UniRule"/>
</dbReference>
<dbReference type="InterPro" id="IPR015919">
    <property type="entry name" value="Cadherin-like_sf"/>
</dbReference>
<dbReference type="EMBL" id="JABFTP020000001">
    <property type="protein sequence ID" value="KAL3265832.1"/>
    <property type="molecule type" value="Genomic_DNA"/>
</dbReference>
<dbReference type="GO" id="GO:0007163">
    <property type="term" value="P:establishment or maintenance of cell polarity"/>
    <property type="evidence" value="ECO:0007669"/>
    <property type="project" value="UniProtKB-ARBA"/>
</dbReference>
<keyword evidence="5" id="KW-0677">Repeat</keyword>
<evidence type="ECO:0000256" key="7">
    <source>
        <dbReference type="ARBA" id="ARBA00022889"/>
    </source>
</evidence>
<evidence type="ECO:0000256" key="1">
    <source>
        <dbReference type="ARBA" id="ARBA00004251"/>
    </source>
</evidence>
<keyword evidence="6 12" id="KW-0106">Calcium</keyword>
<keyword evidence="3" id="KW-0812">Transmembrane</keyword>
<feature type="non-terminal residue" evidence="15">
    <location>
        <position position="1"/>
    </location>
</feature>
<dbReference type="CDD" id="cd11304">
    <property type="entry name" value="Cadherin_repeat"/>
    <property type="match status" value="1"/>
</dbReference>
<proteinExistence type="predicted"/>
<dbReference type="PROSITE" id="PS50268">
    <property type="entry name" value="CADHERIN_2"/>
    <property type="match status" value="1"/>
</dbReference>
<feature type="region of interest" description="Disordered" evidence="13">
    <location>
        <begin position="1"/>
        <end position="27"/>
    </location>
</feature>
<evidence type="ECO:0000256" key="6">
    <source>
        <dbReference type="ARBA" id="ARBA00022837"/>
    </source>
</evidence>
<dbReference type="SMART" id="SM00112">
    <property type="entry name" value="CA"/>
    <property type="match status" value="1"/>
</dbReference>
<feature type="domain" description="Cadherin" evidence="14">
    <location>
        <begin position="5"/>
        <end position="91"/>
    </location>
</feature>
<evidence type="ECO:0000256" key="3">
    <source>
        <dbReference type="ARBA" id="ARBA00022692"/>
    </source>
</evidence>
<dbReference type="GO" id="GO:0048589">
    <property type="term" value="P:developmental growth"/>
    <property type="evidence" value="ECO:0007669"/>
    <property type="project" value="UniProtKB-ARBA"/>
</dbReference>
<evidence type="ECO:0000256" key="11">
    <source>
        <dbReference type="ARBA" id="ARBA00023180"/>
    </source>
</evidence>
<keyword evidence="4" id="KW-0732">Signal</keyword>
<evidence type="ECO:0000256" key="13">
    <source>
        <dbReference type="SAM" id="MobiDB-lite"/>
    </source>
</evidence>
<gene>
    <name evidence="15" type="ORF">HHI36_010028</name>
</gene>
<accession>A0ABD2MHN4</accession>
<keyword evidence="7" id="KW-0130">Cell adhesion</keyword>
<evidence type="ECO:0000256" key="5">
    <source>
        <dbReference type="ARBA" id="ARBA00022737"/>
    </source>
</evidence>
<evidence type="ECO:0000256" key="12">
    <source>
        <dbReference type="PROSITE-ProRule" id="PRU00043"/>
    </source>
</evidence>
<evidence type="ECO:0000256" key="9">
    <source>
        <dbReference type="ARBA" id="ARBA00023136"/>
    </source>
</evidence>
<dbReference type="FunFam" id="2.60.40.60:FF:000032">
    <property type="entry name" value="FAT atypical cadherin 1"/>
    <property type="match status" value="1"/>
</dbReference>
<dbReference type="SUPFAM" id="SSF49313">
    <property type="entry name" value="Cadherin-like"/>
    <property type="match status" value="1"/>
</dbReference>
<evidence type="ECO:0000259" key="14">
    <source>
        <dbReference type="PROSITE" id="PS50268"/>
    </source>
</evidence>
<dbReference type="InterPro" id="IPR039808">
    <property type="entry name" value="Cadherin"/>
</dbReference>
<evidence type="ECO:0000313" key="16">
    <source>
        <dbReference type="Proteomes" id="UP001516400"/>
    </source>
</evidence>
<dbReference type="GO" id="GO:0007424">
    <property type="term" value="P:open tracheal system development"/>
    <property type="evidence" value="ECO:0007669"/>
    <property type="project" value="UniProtKB-ARBA"/>
</dbReference>
<dbReference type="Pfam" id="PF00028">
    <property type="entry name" value="Cadherin"/>
    <property type="match status" value="1"/>
</dbReference>
<reference evidence="15 16" key="1">
    <citation type="journal article" date="2021" name="BMC Biol.">
        <title>Horizontally acquired antibacterial genes associated with adaptive radiation of ladybird beetles.</title>
        <authorList>
            <person name="Li H.S."/>
            <person name="Tang X.F."/>
            <person name="Huang Y.H."/>
            <person name="Xu Z.Y."/>
            <person name="Chen M.L."/>
            <person name="Du X.Y."/>
            <person name="Qiu B.Y."/>
            <person name="Chen P.T."/>
            <person name="Zhang W."/>
            <person name="Slipinski A."/>
            <person name="Escalona H.E."/>
            <person name="Waterhouse R.M."/>
            <person name="Zwick A."/>
            <person name="Pang H."/>
        </authorList>
    </citation>
    <scope>NUCLEOTIDE SEQUENCE [LARGE SCALE GENOMIC DNA]</scope>
    <source>
        <strain evidence="15">SYSU2018</strain>
    </source>
</reference>
<dbReference type="PANTHER" id="PTHR24027">
    <property type="entry name" value="CADHERIN-23"/>
    <property type="match status" value="1"/>
</dbReference>
<dbReference type="GO" id="GO:0005886">
    <property type="term" value="C:plasma membrane"/>
    <property type="evidence" value="ECO:0007669"/>
    <property type="project" value="UniProtKB-SubCell"/>
</dbReference>